<dbReference type="EMBL" id="QPJC01000012">
    <property type="protein sequence ID" value="RCW40220.1"/>
    <property type="molecule type" value="Genomic_DNA"/>
</dbReference>
<evidence type="ECO:0000313" key="8">
    <source>
        <dbReference type="Proteomes" id="UP000253495"/>
    </source>
</evidence>
<dbReference type="Pfam" id="PF08281">
    <property type="entry name" value="Sigma70_r4_2"/>
    <property type="match status" value="1"/>
</dbReference>
<reference evidence="7 8" key="1">
    <citation type="submission" date="2018-07" db="EMBL/GenBank/DDBJ databases">
        <title>Genomic Encyclopedia of Type Strains, Phase III (KMG-III): the genomes of soil and plant-associated and newly described type strains.</title>
        <authorList>
            <person name="Whitman W."/>
        </authorList>
    </citation>
    <scope>NUCLEOTIDE SEQUENCE [LARGE SCALE GENOMIC DNA]</scope>
    <source>
        <strain evidence="7 8">CECT 8575</strain>
    </source>
</reference>
<evidence type="ECO:0000256" key="4">
    <source>
        <dbReference type="ARBA" id="ARBA00023163"/>
    </source>
</evidence>
<evidence type="ECO:0000313" key="7">
    <source>
        <dbReference type="EMBL" id="RCW40220.1"/>
    </source>
</evidence>
<evidence type="ECO:0000256" key="2">
    <source>
        <dbReference type="ARBA" id="ARBA00023015"/>
    </source>
</evidence>
<keyword evidence="4" id="KW-0804">Transcription</keyword>
<dbReference type="InterPro" id="IPR039425">
    <property type="entry name" value="RNA_pol_sigma-70-like"/>
</dbReference>
<keyword evidence="3" id="KW-0731">Sigma factor</keyword>
<dbReference type="NCBIfam" id="TIGR02937">
    <property type="entry name" value="sigma70-ECF"/>
    <property type="match status" value="1"/>
</dbReference>
<dbReference type="Proteomes" id="UP000253495">
    <property type="component" value="Unassembled WGS sequence"/>
</dbReference>
<dbReference type="AlphaFoldDB" id="A0A368VMH1"/>
<organism evidence="7 8">
    <name type="scientific">Halopolyspora algeriensis</name>
    <dbReference type="NCBI Taxonomy" id="1500506"/>
    <lineage>
        <taxon>Bacteria</taxon>
        <taxon>Bacillati</taxon>
        <taxon>Actinomycetota</taxon>
        <taxon>Actinomycetes</taxon>
        <taxon>Actinomycetes incertae sedis</taxon>
        <taxon>Halopolyspora</taxon>
    </lineage>
</organism>
<dbReference type="GO" id="GO:0016987">
    <property type="term" value="F:sigma factor activity"/>
    <property type="evidence" value="ECO:0007669"/>
    <property type="project" value="UniProtKB-KW"/>
</dbReference>
<dbReference type="InterPro" id="IPR007627">
    <property type="entry name" value="RNA_pol_sigma70_r2"/>
</dbReference>
<dbReference type="PANTHER" id="PTHR43133">
    <property type="entry name" value="RNA POLYMERASE ECF-TYPE SIGMA FACTO"/>
    <property type="match status" value="1"/>
</dbReference>
<comment type="caution">
    <text evidence="7">The sequence shown here is derived from an EMBL/GenBank/DDBJ whole genome shotgun (WGS) entry which is preliminary data.</text>
</comment>
<dbReference type="Gene3D" id="1.10.1740.10">
    <property type="match status" value="1"/>
</dbReference>
<dbReference type="GO" id="GO:0006352">
    <property type="term" value="P:DNA-templated transcription initiation"/>
    <property type="evidence" value="ECO:0007669"/>
    <property type="project" value="InterPro"/>
</dbReference>
<dbReference type="InterPro" id="IPR014284">
    <property type="entry name" value="RNA_pol_sigma-70_dom"/>
</dbReference>
<accession>A0A368VMH1</accession>
<comment type="similarity">
    <text evidence="1">Belongs to the sigma-70 factor family. ECF subfamily.</text>
</comment>
<evidence type="ECO:0000256" key="1">
    <source>
        <dbReference type="ARBA" id="ARBA00010641"/>
    </source>
</evidence>
<dbReference type="SUPFAM" id="SSF88946">
    <property type="entry name" value="Sigma2 domain of RNA polymerase sigma factors"/>
    <property type="match status" value="1"/>
</dbReference>
<evidence type="ECO:0000259" key="6">
    <source>
        <dbReference type="Pfam" id="PF08281"/>
    </source>
</evidence>
<dbReference type="InterPro" id="IPR013325">
    <property type="entry name" value="RNA_pol_sigma_r2"/>
</dbReference>
<dbReference type="PANTHER" id="PTHR43133:SF25">
    <property type="entry name" value="RNA POLYMERASE SIGMA FACTOR RFAY-RELATED"/>
    <property type="match status" value="1"/>
</dbReference>
<feature type="domain" description="RNA polymerase sigma-70 region 2" evidence="5">
    <location>
        <begin position="11"/>
        <end position="77"/>
    </location>
</feature>
<dbReference type="InterPro" id="IPR036388">
    <property type="entry name" value="WH-like_DNA-bd_sf"/>
</dbReference>
<feature type="domain" description="RNA polymerase sigma factor 70 region 4 type 2" evidence="6">
    <location>
        <begin position="106"/>
        <end position="157"/>
    </location>
</feature>
<protein>
    <submittedName>
        <fullName evidence="7">RNA polymerase ECF family sigma subunit</fullName>
    </submittedName>
</protein>
<evidence type="ECO:0000256" key="3">
    <source>
        <dbReference type="ARBA" id="ARBA00023082"/>
    </source>
</evidence>
<keyword evidence="8" id="KW-1185">Reference proteome</keyword>
<dbReference type="OrthoDB" id="4184921at2"/>
<dbReference type="InterPro" id="IPR013324">
    <property type="entry name" value="RNA_pol_sigma_r3/r4-like"/>
</dbReference>
<dbReference type="InterPro" id="IPR013249">
    <property type="entry name" value="RNA_pol_sigma70_r4_t2"/>
</dbReference>
<dbReference type="SUPFAM" id="SSF88659">
    <property type="entry name" value="Sigma3 and sigma4 domains of RNA polymerase sigma factors"/>
    <property type="match status" value="1"/>
</dbReference>
<sequence>MGDGQTRFGHIYRRHYGDIRRFVGRRVAEGDVDDVTAEVFVVVWRRLSESPAGDRLLPWLYGIARRVLSNEFRRVRRAHALAEHVAAQPAEPAGTDHAAAVADRLAMAAAFDRLREDDREVLRLVAWENLTSAEVATVLGCARTTAAMRINRARRRLLDALRRGASRELRGGSAVAAAEGAKR</sequence>
<name>A0A368VMH1_9ACTN</name>
<evidence type="ECO:0000259" key="5">
    <source>
        <dbReference type="Pfam" id="PF04542"/>
    </source>
</evidence>
<dbReference type="RefSeq" id="WP_114454319.1">
    <property type="nucleotide sequence ID" value="NZ_QPJC01000012.1"/>
</dbReference>
<gene>
    <name evidence="7" type="ORF">DFQ14_112101</name>
</gene>
<keyword evidence="2" id="KW-0805">Transcription regulation</keyword>
<dbReference type="Pfam" id="PF04542">
    <property type="entry name" value="Sigma70_r2"/>
    <property type="match status" value="1"/>
</dbReference>
<dbReference type="GO" id="GO:0003677">
    <property type="term" value="F:DNA binding"/>
    <property type="evidence" value="ECO:0007669"/>
    <property type="project" value="InterPro"/>
</dbReference>
<proteinExistence type="inferred from homology"/>
<dbReference type="Gene3D" id="1.10.10.10">
    <property type="entry name" value="Winged helix-like DNA-binding domain superfamily/Winged helix DNA-binding domain"/>
    <property type="match status" value="1"/>
</dbReference>